<sequence length="59" mass="6106">MNAATHSTLGASFSSESLTLFQTTVARGGRKVLVSVFRHANTAAITQGSEPGGRSDVAR</sequence>
<proteinExistence type="predicted"/>
<protein>
    <submittedName>
        <fullName evidence="1">Uncharacterized protein</fullName>
    </submittedName>
</protein>
<keyword evidence="2" id="KW-1185">Reference proteome</keyword>
<gene>
    <name evidence="1" type="ORF">E2C01_046118</name>
</gene>
<accession>A0A5B7G484</accession>
<organism evidence="1 2">
    <name type="scientific">Portunus trituberculatus</name>
    <name type="common">Swimming crab</name>
    <name type="synonym">Neptunus trituberculatus</name>
    <dbReference type="NCBI Taxonomy" id="210409"/>
    <lineage>
        <taxon>Eukaryota</taxon>
        <taxon>Metazoa</taxon>
        <taxon>Ecdysozoa</taxon>
        <taxon>Arthropoda</taxon>
        <taxon>Crustacea</taxon>
        <taxon>Multicrustacea</taxon>
        <taxon>Malacostraca</taxon>
        <taxon>Eumalacostraca</taxon>
        <taxon>Eucarida</taxon>
        <taxon>Decapoda</taxon>
        <taxon>Pleocyemata</taxon>
        <taxon>Brachyura</taxon>
        <taxon>Eubrachyura</taxon>
        <taxon>Portunoidea</taxon>
        <taxon>Portunidae</taxon>
        <taxon>Portuninae</taxon>
        <taxon>Portunus</taxon>
    </lineage>
</organism>
<dbReference type="Proteomes" id="UP000324222">
    <property type="component" value="Unassembled WGS sequence"/>
</dbReference>
<name>A0A5B7G484_PORTR</name>
<dbReference type="AlphaFoldDB" id="A0A5B7G484"/>
<evidence type="ECO:0000313" key="2">
    <source>
        <dbReference type="Proteomes" id="UP000324222"/>
    </source>
</evidence>
<dbReference type="EMBL" id="VSRR010010736">
    <property type="protein sequence ID" value="MPC52255.1"/>
    <property type="molecule type" value="Genomic_DNA"/>
</dbReference>
<reference evidence="1 2" key="1">
    <citation type="submission" date="2019-05" db="EMBL/GenBank/DDBJ databases">
        <title>Another draft genome of Portunus trituberculatus and its Hox gene families provides insights of decapod evolution.</title>
        <authorList>
            <person name="Jeong J.-H."/>
            <person name="Song I."/>
            <person name="Kim S."/>
            <person name="Choi T."/>
            <person name="Kim D."/>
            <person name="Ryu S."/>
            <person name="Kim W."/>
        </authorList>
    </citation>
    <scope>NUCLEOTIDE SEQUENCE [LARGE SCALE GENOMIC DNA]</scope>
    <source>
        <tissue evidence="1">Muscle</tissue>
    </source>
</reference>
<comment type="caution">
    <text evidence="1">The sequence shown here is derived from an EMBL/GenBank/DDBJ whole genome shotgun (WGS) entry which is preliminary data.</text>
</comment>
<evidence type="ECO:0000313" key="1">
    <source>
        <dbReference type="EMBL" id="MPC52255.1"/>
    </source>
</evidence>